<dbReference type="SUPFAM" id="SSF57850">
    <property type="entry name" value="RING/U-box"/>
    <property type="match status" value="1"/>
</dbReference>
<dbReference type="GO" id="GO:0005789">
    <property type="term" value="C:endoplasmic reticulum membrane"/>
    <property type="evidence" value="ECO:0007669"/>
    <property type="project" value="UniProtKB-SubCell"/>
</dbReference>
<keyword evidence="5 11" id="KW-0479">Metal-binding</keyword>
<comment type="caution">
    <text evidence="11">Lacks conserved residue(s) required for the propagation of feature annotation.</text>
</comment>
<evidence type="ECO:0000313" key="14">
    <source>
        <dbReference type="Proteomes" id="UP000775213"/>
    </source>
</evidence>
<dbReference type="InterPro" id="IPR018957">
    <property type="entry name" value="Znf_C3HC4_RING-type"/>
</dbReference>
<dbReference type="Proteomes" id="UP000775213">
    <property type="component" value="Unassembled WGS sequence"/>
</dbReference>
<evidence type="ECO:0000256" key="8">
    <source>
        <dbReference type="ARBA" id="ARBA00022833"/>
    </source>
</evidence>
<dbReference type="PANTHER" id="PTHR12313">
    <property type="entry name" value="E3 UBIQUITIN-PROTEIN LIGASE RNF5-RELATED"/>
    <property type="match status" value="1"/>
</dbReference>
<comment type="function">
    <text evidence="11">E3 ubiquitin-protein ligase.</text>
</comment>
<name>A0AAV7FK29_DENCH</name>
<dbReference type="EC" id="2.3.2.27" evidence="11"/>
<proteinExistence type="predicted"/>
<feature type="transmembrane region" description="Helical" evidence="11">
    <location>
        <begin position="270"/>
        <end position="291"/>
    </location>
</feature>
<dbReference type="Pfam" id="PF00097">
    <property type="entry name" value="zf-C3HC4"/>
    <property type="match status" value="1"/>
</dbReference>
<gene>
    <name evidence="13" type="ORF">IEQ34_022330</name>
</gene>
<evidence type="ECO:0000256" key="9">
    <source>
        <dbReference type="ARBA" id="ARBA00023136"/>
    </source>
</evidence>
<evidence type="ECO:0000256" key="3">
    <source>
        <dbReference type="ARBA" id="ARBA00004906"/>
    </source>
</evidence>
<keyword evidence="9 11" id="KW-0472">Membrane</keyword>
<keyword evidence="4 11" id="KW-0808">Transferase</keyword>
<evidence type="ECO:0000256" key="11">
    <source>
        <dbReference type="RuleBase" id="RU369090"/>
    </source>
</evidence>
<evidence type="ECO:0000256" key="2">
    <source>
        <dbReference type="ARBA" id="ARBA00004308"/>
    </source>
</evidence>
<dbReference type="InterPro" id="IPR001841">
    <property type="entry name" value="Znf_RING"/>
</dbReference>
<dbReference type="AlphaFoldDB" id="A0AAV7FK29"/>
<dbReference type="CDD" id="cd16745">
    <property type="entry name" value="RING-HC_AtRMA-like"/>
    <property type="match status" value="1"/>
</dbReference>
<evidence type="ECO:0000256" key="4">
    <source>
        <dbReference type="ARBA" id="ARBA00022679"/>
    </source>
</evidence>
<evidence type="ECO:0000256" key="6">
    <source>
        <dbReference type="ARBA" id="ARBA00022771"/>
    </source>
</evidence>
<reference evidence="13 14" key="1">
    <citation type="journal article" date="2021" name="Hortic Res">
        <title>Chromosome-scale assembly of the Dendrobium chrysotoxum genome enhances the understanding of orchid evolution.</title>
        <authorList>
            <person name="Zhang Y."/>
            <person name="Zhang G.Q."/>
            <person name="Zhang D."/>
            <person name="Liu X.D."/>
            <person name="Xu X.Y."/>
            <person name="Sun W.H."/>
            <person name="Yu X."/>
            <person name="Zhu X."/>
            <person name="Wang Z.W."/>
            <person name="Zhao X."/>
            <person name="Zhong W.Y."/>
            <person name="Chen H."/>
            <person name="Yin W.L."/>
            <person name="Huang T."/>
            <person name="Niu S.C."/>
            <person name="Liu Z.J."/>
        </authorList>
    </citation>
    <scope>NUCLEOTIDE SEQUENCE [LARGE SCALE GENOMIC DNA]</scope>
    <source>
        <strain evidence="13">Lindl</strain>
    </source>
</reference>
<dbReference type="InterPro" id="IPR017907">
    <property type="entry name" value="Znf_RING_CS"/>
</dbReference>
<keyword evidence="14" id="KW-1185">Reference proteome</keyword>
<comment type="pathway">
    <text evidence="3 11">Protein modification; protein ubiquitination.</text>
</comment>
<evidence type="ECO:0000256" key="1">
    <source>
        <dbReference type="ARBA" id="ARBA00000900"/>
    </source>
</evidence>
<keyword evidence="11" id="KW-1133">Transmembrane helix</keyword>
<dbReference type="SMART" id="SM00184">
    <property type="entry name" value="RING"/>
    <property type="match status" value="1"/>
</dbReference>
<dbReference type="PROSITE" id="PS50089">
    <property type="entry name" value="ZF_RING_2"/>
    <property type="match status" value="1"/>
</dbReference>
<keyword evidence="11" id="KW-0256">Endoplasmic reticulum</keyword>
<dbReference type="GO" id="GO:0006511">
    <property type="term" value="P:ubiquitin-dependent protein catabolic process"/>
    <property type="evidence" value="ECO:0007669"/>
    <property type="project" value="UniProtKB-UniRule"/>
</dbReference>
<evidence type="ECO:0000313" key="13">
    <source>
        <dbReference type="EMBL" id="KAH0448530.1"/>
    </source>
</evidence>
<comment type="domain">
    <text evidence="11">The RING-type zinc finger domain is responsible for E3 ligase activity.</text>
</comment>
<dbReference type="InterPro" id="IPR013083">
    <property type="entry name" value="Znf_RING/FYVE/PHD"/>
</dbReference>
<protein>
    <recommendedName>
        <fullName evidence="11">E3 ubiquitin-protein ligase RMA</fullName>
        <ecNumber evidence="11">2.3.2.27</ecNumber>
    </recommendedName>
    <alternativeName>
        <fullName evidence="11">Protein RING membrane-anchor</fullName>
    </alternativeName>
    <alternativeName>
        <fullName evidence="11">RING-type E3 ubiquitin transferase RMA</fullName>
    </alternativeName>
</protein>
<keyword evidence="7 11" id="KW-0833">Ubl conjugation pathway</keyword>
<dbReference type="Gene3D" id="3.30.40.10">
    <property type="entry name" value="Zinc/RING finger domain, C3HC4 (zinc finger)"/>
    <property type="match status" value="1"/>
</dbReference>
<keyword evidence="6 10" id="KW-0863">Zinc-finger</keyword>
<evidence type="ECO:0000256" key="7">
    <source>
        <dbReference type="ARBA" id="ARBA00022786"/>
    </source>
</evidence>
<evidence type="ECO:0000256" key="10">
    <source>
        <dbReference type="PROSITE-ProRule" id="PRU00175"/>
    </source>
</evidence>
<evidence type="ECO:0000259" key="12">
    <source>
        <dbReference type="PROSITE" id="PS50089"/>
    </source>
</evidence>
<comment type="subcellular location">
    <subcellularLocation>
        <location evidence="2">Endomembrane system</location>
    </subcellularLocation>
    <subcellularLocation>
        <location evidence="11">Endoplasmic reticulum membrane</location>
        <topology evidence="11">Single-pass type IV membrane protein</topology>
    </subcellularLocation>
</comment>
<comment type="catalytic activity">
    <reaction evidence="1 11">
        <text>S-ubiquitinyl-[E2 ubiquitin-conjugating enzyme]-L-cysteine + [acceptor protein]-L-lysine = [E2 ubiquitin-conjugating enzyme]-L-cysteine + N(6)-ubiquitinyl-[acceptor protein]-L-lysine.</text>
        <dbReference type="EC" id="2.3.2.27"/>
    </reaction>
</comment>
<feature type="transmembrane region" description="Helical" evidence="11">
    <location>
        <begin position="321"/>
        <end position="340"/>
    </location>
</feature>
<dbReference type="PROSITE" id="PS00518">
    <property type="entry name" value="ZF_RING_1"/>
    <property type="match status" value="1"/>
</dbReference>
<dbReference type="GO" id="GO:0008270">
    <property type="term" value="F:zinc ion binding"/>
    <property type="evidence" value="ECO:0007669"/>
    <property type="project" value="UniProtKB-KW"/>
</dbReference>
<evidence type="ECO:0000256" key="5">
    <source>
        <dbReference type="ARBA" id="ARBA00022723"/>
    </source>
</evidence>
<keyword evidence="8 11" id="KW-0862">Zinc</keyword>
<accession>A0AAV7FK29</accession>
<dbReference type="InterPro" id="IPR045103">
    <property type="entry name" value="RNF5/RNF185-like"/>
</dbReference>
<sequence length="341" mass="37356">MSRSGACEATGHLPMGPTRDAMPVTDYIISPASWFIFHPSRLSSPAADDRRESPDSGRKVRTELFALLVTFGRNGDCYVCPNLLVLAFPLSGSLLVTPRVVIELALSLRLRNGAVLKAIADVLISIQESMEVEGTFAGSLPDIIFESSPEHENSSKRSTGSVTANSPQANASFDCNICLDFVSDPVVTLCGHLYCWPCIYRWLHPTSSNNPRRCPVCKSPLSDSSLVPLYGRGLAAKNHGHSIGIPGRPRDTRSLVAAAAIDQRPYYTGVLHSTAGVVLGEIAFAMLPWAFTNPPSWNLSRAMREVIGESPRPRQEMRAEIWLHQLWVFLLCCALFGLLFF</sequence>
<feature type="domain" description="RING-type" evidence="12">
    <location>
        <begin position="175"/>
        <end position="218"/>
    </location>
</feature>
<keyword evidence="11" id="KW-0812">Transmembrane</keyword>
<comment type="caution">
    <text evidence="13">The sequence shown here is derived from an EMBL/GenBank/DDBJ whole genome shotgun (WGS) entry which is preliminary data.</text>
</comment>
<dbReference type="EMBL" id="JAGFBR010000019">
    <property type="protein sequence ID" value="KAH0448530.1"/>
    <property type="molecule type" value="Genomic_DNA"/>
</dbReference>
<dbReference type="GO" id="GO:0061630">
    <property type="term" value="F:ubiquitin protein ligase activity"/>
    <property type="evidence" value="ECO:0007669"/>
    <property type="project" value="UniProtKB-UniRule"/>
</dbReference>
<organism evidence="13 14">
    <name type="scientific">Dendrobium chrysotoxum</name>
    <name type="common">Orchid</name>
    <dbReference type="NCBI Taxonomy" id="161865"/>
    <lineage>
        <taxon>Eukaryota</taxon>
        <taxon>Viridiplantae</taxon>
        <taxon>Streptophyta</taxon>
        <taxon>Embryophyta</taxon>
        <taxon>Tracheophyta</taxon>
        <taxon>Spermatophyta</taxon>
        <taxon>Magnoliopsida</taxon>
        <taxon>Liliopsida</taxon>
        <taxon>Asparagales</taxon>
        <taxon>Orchidaceae</taxon>
        <taxon>Epidendroideae</taxon>
        <taxon>Malaxideae</taxon>
        <taxon>Dendrobiinae</taxon>
        <taxon>Dendrobium</taxon>
    </lineage>
</organism>